<feature type="region of interest" description="Disordered" evidence="1">
    <location>
        <begin position="1"/>
        <end position="28"/>
    </location>
</feature>
<proteinExistence type="predicted"/>
<dbReference type="Proteomes" id="UP001299970">
    <property type="component" value="Unassembled WGS sequence"/>
</dbReference>
<comment type="caution">
    <text evidence="2">The sequence shown here is derived from an EMBL/GenBank/DDBJ whole genome shotgun (WGS) entry which is preliminary data.</text>
</comment>
<feature type="compositionally biased region" description="Basic and acidic residues" evidence="1">
    <location>
        <begin position="19"/>
        <end position="28"/>
    </location>
</feature>
<evidence type="ECO:0000256" key="1">
    <source>
        <dbReference type="SAM" id="MobiDB-lite"/>
    </source>
</evidence>
<dbReference type="RefSeq" id="WP_241035338.1">
    <property type="nucleotide sequence ID" value="NZ_BAAAJF010000023.1"/>
</dbReference>
<protein>
    <submittedName>
        <fullName evidence="2">Uncharacterized protein</fullName>
    </submittedName>
</protein>
<evidence type="ECO:0000313" key="2">
    <source>
        <dbReference type="EMBL" id="MCH6165314.1"/>
    </source>
</evidence>
<organism evidence="2 3">
    <name type="scientific">Pseudonocardia alaniniphila</name>
    <dbReference type="NCBI Taxonomy" id="75291"/>
    <lineage>
        <taxon>Bacteria</taxon>
        <taxon>Bacillati</taxon>
        <taxon>Actinomycetota</taxon>
        <taxon>Actinomycetes</taxon>
        <taxon>Pseudonocardiales</taxon>
        <taxon>Pseudonocardiaceae</taxon>
        <taxon>Pseudonocardia</taxon>
    </lineage>
</organism>
<name>A0ABS9T9U6_9PSEU</name>
<reference evidence="2 3" key="1">
    <citation type="submission" date="2022-03" db="EMBL/GenBank/DDBJ databases">
        <title>Pseudonocardia alaer sp. nov., a novel actinomycete isolated from reed forest soil.</title>
        <authorList>
            <person name="Wang L."/>
        </authorList>
    </citation>
    <scope>NUCLEOTIDE SEQUENCE [LARGE SCALE GENOMIC DNA]</scope>
    <source>
        <strain evidence="2 3">Y-16303</strain>
    </source>
</reference>
<dbReference type="EMBL" id="JAKXMK010000004">
    <property type="protein sequence ID" value="MCH6165314.1"/>
    <property type="molecule type" value="Genomic_DNA"/>
</dbReference>
<sequence>MMHQTPSGSHPGYMSPRLADMRRVLDEEPLSDKQRRLVQRALADIEGDWKNSHTDAYERGLAARDEQHDEVLEVAGMFCSQISDAHEDVRHGRKSAAEVRAWLRDVRADFEKLTQQHRGIEASEDSLAQLEAMDLDDYQEQQFTRFPLVRQGAPTLNSKLQTIASRREAPRFSALSKAQMDADQDELQRVLRRELGRR</sequence>
<keyword evidence="3" id="KW-1185">Reference proteome</keyword>
<evidence type="ECO:0000313" key="3">
    <source>
        <dbReference type="Proteomes" id="UP001299970"/>
    </source>
</evidence>
<accession>A0ABS9T9U6</accession>
<gene>
    <name evidence="2" type="ORF">MMF94_06445</name>
</gene>